<evidence type="ECO:0000313" key="2">
    <source>
        <dbReference type="EMBL" id="EGX90741.1"/>
    </source>
</evidence>
<feature type="region of interest" description="Disordered" evidence="1">
    <location>
        <begin position="102"/>
        <end position="143"/>
    </location>
</feature>
<dbReference type="HOGENOM" id="CLU_474071_0_0_1"/>
<accession>G3JM17</accession>
<reference evidence="2 3" key="1">
    <citation type="journal article" date="2011" name="Genome Biol.">
        <title>Genome sequence of the insect pathogenic fungus Cordyceps militaris, a valued traditional Chinese medicine.</title>
        <authorList>
            <person name="Zheng P."/>
            <person name="Xia Y."/>
            <person name="Xiao G."/>
            <person name="Xiong C."/>
            <person name="Hu X."/>
            <person name="Zhang S."/>
            <person name="Zheng H."/>
            <person name="Huang Y."/>
            <person name="Zhou Y."/>
            <person name="Wang S."/>
            <person name="Zhao G.P."/>
            <person name="Liu X."/>
            <person name="St Leger R.J."/>
            <person name="Wang C."/>
        </authorList>
    </citation>
    <scope>NUCLEOTIDE SEQUENCE [LARGE SCALE GENOMIC DNA]</scope>
    <source>
        <strain evidence="2 3">CM01</strain>
    </source>
</reference>
<dbReference type="GeneID" id="18169172"/>
<name>G3JM17_CORMM</name>
<dbReference type="InParanoid" id="G3JM17"/>
<dbReference type="RefSeq" id="XP_006672362.1">
    <property type="nucleotide sequence ID" value="XM_006672299.1"/>
</dbReference>
<feature type="region of interest" description="Disordered" evidence="1">
    <location>
        <begin position="184"/>
        <end position="216"/>
    </location>
</feature>
<dbReference type="EMBL" id="JH126403">
    <property type="protein sequence ID" value="EGX90741.1"/>
    <property type="molecule type" value="Genomic_DNA"/>
</dbReference>
<protein>
    <submittedName>
        <fullName evidence="2">Uncharacterized protein</fullName>
    </submittedName>
</protein>
<feature type="region of interest" description="Disordered" evidence="1">
    <location>
        <begin position="347"/>
        <end position="492"/>
    </location>
</feature>
<dbReference type="Proteomes" id="UP000001610">
    <property type="component" value="Unassembled WGS sequence"/>
</dbReference>
<organism evidence="2 3">
    <name type="scientific">Cordyceps militaris (strain CM01)</name>
    <name type="common">Caterpillar fungus</name>
    <dbReference type="NCBI Taxonomy" id="983644"/>
    <lineage>
        <taxon>Eukaryota</taxon>
        <taxon>Fungi</taxon>
        <taxon>Dikarya</taxon>
        <taxon>Ascomycota</taxon>
        <taxon>Pezizomycotina</taxon>
        <taxon>Sordariomycetes</taxon>
        <taxon>Hypocreomycetidae</taxon>
        <taxon>Hypocreales</taxon>
        <taxon>Cordycipitaceae</taxon>
        <taxon>Cordyceps</taxon>
    </lineage>
</organism>
<evidence type="ECO:0000256" key="1">
    <source>
        <dbReference type="SAM" id="MobiDB-lite"/>
    </source>
</evidence>
<proteinExistence type="predicted"/>
<feature type="compositionally biased region" description="Basic and acidic residues" evidence="1">
    <location>
        <begin position="458"/>
        <end position="467"/>
    </location>
</feature>
<gene>
    <name evidence="2" type="ORF">CCM_07161</name>
</gene>
<keyword evidence="3" id="KW-1185">Reference proteome</keyword>
<dbReference type="AlphaFoldDB" id="G3JM17"/>
<feature type="compositionally biased region" description="Basic and acidic residues" evidence="1">
    <location>
        <begin position="361"/>
        <end position="413"/>
    </location>
</feature>
<dbReference type="OMA" id="DEANDCP"/>
<dbReference type="VEuPathDB" id="FungiDB:CCM_07161"/>
<sequence>MGLYYDRGTEQKRQLNVGHASLKQRRTLFSDHVPYPQVLRGQCRWWVVAVELAVEGVGDTKELVHLLERQALSFGDEEVDKDAHEEAKAAKHEIHAVPGAAHGALHGEHGSSGNEVEEPLSGSGDGDVEGTQAGGGNFADEDPACRAPAELKRCRPQVNAGDGNVAKGGNGLTFDRGLHAAVDADDEEDDTLRAGGGDEAPPTAERIGDEEQEEGAADDLDDAIDAGGKQRRVGGVHAQIGKDSTQISGFLDMVAWWTYNGIDAGELLADHEHDGDEGAVAVAGDEEHFAKESLGRAAAGQAPLNLELVGHFLYLSLHVGVRGGQVSESRECRGGLFPVVLLGEPAGGFGREGHADDEENGRERLEGERDDILGGGGDVEKTAIIDPAREGDHDAKHVKELVKPREAATDRARGALGDVNGGEGRRGATPEPGDEAADVHDSKRPAGGRRSLQDDADGGERAGRDEDPTSAEAVRGPAGDEAGEEAARLEGRDNVLLQVGLVLGGAVEEAEAGLGGRHVQDAANGARVPAKEHAAEAGGADEGEDPAVVDGRRVLAHGVVAHNGAEKPGNGAGHD</sequence>
<dbReference type="KEGG" id="cmt:CCM_07161"/>
<evidence type="ECO:0000313" key="3">
    <source>
        <dbReference type="Proteomes" id="UP000001610"/>
    </source>
</evidence>